<protein>
    <submittedName>
        <fullName evidence="1">Uncharacterized protein</fullName>
    </submittedName>
</protein>
<sequence>MYLLFYPLPPQRRGNVDEIPRFIPLSGTSLGMIFTFRIHPVFTGVLRVKIKICSQCWPQDERKIARRDAISLSVTNTENRLFWDFFRFLSRTAEYKPTGFLCQERAGLRQIRPSFTIHPSIV</sequence>
<dbReference type="STRING" id="1798551.A3B30_01355"/>
<accession>A0A1G2BR99</accession>
<proteinExistence type="predicted"/>
<dbReference type="Proteomes" id="UP000178248">
    <property type="component" value="Unassembled WGS sequence"/>
</dbReference>
<name>A0A1G2BR99_9BACT</name>
<dbReference type="AlphaFoldDB" id="A0A1G2BR99"/>
<comment type="caution">
    <text evidence="1">The sequence shown here is derived from an EMBL/GenBank/DDBJ whole genome shotgun (WGS) entry which is preliminary data.</text>
</comment>
<gene>
    <name evidence="1" type="ORF">A3B30_01355</name>
</gene>
<evidence type="ECO:0000313" key="2">
    <source>
        <dbReference type="Proteomes" id="UP000178248"/>
    </source>
</evidence>
<organism evidence="1 2">
    <name type="scientific">Candidatus Komeilibacteria bacterium RIFCSPLOWO2_01_FULL_52_15</name>
    <dbReference type="NCBI Taxonomy" id="1798551"/>
    <lineage>
        <taxon>Bacteria</taxon>
        <taxon>Candidatus Komeiliibacteriota</taxon>
    </lineage>
</organism>
<dbReference type="EMBL" id="MHKM01000032">
    <property type="protein sequence ID" value="OGY90890.1"/>
    <property type="molecule type" value="Genomic_DNA"/>
</dbReference>
<evidence type="ECO:0000313" key="1">
    <source>
        <dbReference type="EMBL" id="OGY90890.1"/>
    </source>
</evidence>
<reference evidence="1 2" key="1">
    <citation type="journal article" date="2016" name="Nat. Commun.">
        <title>Thousands of microbial genomes shed light on interconnected biogeochemical processes in an aquifer system.</title>
        <authorList>
            <person name="Anantharaman K."/>
            <person name="Brown C.T."/>
            <person name="Hug L.A."/>
            <person name="Sharon I."/>
            <person name="Castelle C.J."/>
            <person name="Probst A.J."/>
            <person name="Thomas B.C."/>
            <person name="Singh A."/>
            <person name="Wilkins M.J."/>
            <person name="Karaoz U."/>
            <person name="Brodie E.L."/>
            <person name="Williams K.H."/>
            <person name="Hubbard S.S."/>
            <person name="Banfield J.F."/>
        </authorList>
    </citation>
    <scope>NUCLEOTIDE SEQUENCE [LARGE SCALE GENOMIC DNA]</scope>
</reference>